<dbReference type="Pfam" id="PF04235">
    <property type="entry name" value="DUF418"/>
    <property type="match status" value="1"/>
</dbReference>
<feature type="transmembrane region" description="Helical" evidence="1">
    <location>
        <begin position="20"/>
        <end position="42"/>
    </location>
</feature>
<dbReference type="PANTHER" id="PTHR30590">
    <property type="entry name" value="INNER MEMBRANE PROTEIN"/>
    <property type="match status" value="1"/>
</dbReference>
<feature type="transmembrane region" description="Helical" evidence="1">
    <location>
        <begin position="107"/>
        <end position="140"/>
    </location>
</feature>
<keyword evidence="1" id="KW-0472">Membrane</keyword>
<sequence length="414" mass="47844">MPNQPFKPISKSERIAYLDILRGIAILFIYSANILMFSGIWFFPEDTPRRIYTLPTDDVLNFLNYVLVDGKFYSLFSLLFGIGCMIQYNNIRAHNKAFAPFFRRRMFWLLIIGLIHLVCFWPGDILTLYAVLGFFLVWFVNTPSKTLLITASLLILFPIVNWAFIHFTDIFYPLVVFQKSTEVYQHFGMPVTEMDGFLQPDVVQFLLNQNVVDFFKMNFGNTFIRIGMILEEGRIFKVFGIFLIGLWAGRKILNEGLLDNTKFLKKVFLLGMLIGLPVNLIRGCFEFYAEGGEYDKLFHILAYAVGTVPLALGYAAGIALLVKRKVKLLNWFKPVGKTALSNYLFQTGISIIIFYGFGFNLTGVFGFTYVMLIGAGIFVFQIICSKIWLSYFKYGPMEWVWRKLTYGVRLKFKR</sequence>
<keyword evidence="4" id="KW-1185">Reference proteome</keyword>
<dbReference type="EMBL" id="JBHULY010000011">
    <property type="protein sequence ID" value="MFD2725702.1"/>
    <property type="molecule type" value="Genomic_DNA"/>
</dbReference>
<evidence type="ECO:0000313" key="4">
    <source>
        <dbReference type="Proteomes" id="UP001597476"/>
    </source>
</evidence>
<evidence type="ECO:0000256" key="1">
    <source>
        <dbReference type="SAM" id="Phobius"/>
    </source>
</evidence>
<dbReference type="InterPro" id="IPR007349">
    <property type="entry name" value="DUF418"/>
</dbReference>
<name>A0ABW5T962_9FLAO</name>
<reference evidence="4" key="1">
    <citation type="journal article" date="2019" name="Int. J. Syst. Evol. Microbiol.">
        <title>The Global Catalogue of Microorganisms (GCM) 10K type strain sequencing project: providing services to taxonomists for standard genome sequencing and annotation.</title>
        <authorList>
            <consortium name="The Broad Institute Genomics Platform"/>
            <consortium name="The Broad Institute Genome Sequencing Center for Infectious Disease"/>
            <person name="Wu L."/>
            <person name="Ma J."/>
        </authorList>
    </citation>
    <scope>NUCLEOTIDE SEQUENCE [LARGE SCALE GENOMIC DNA]</scope>
    <source>
        <strain evidence="4">KCTC 42398</strain>
    </source>
</reference>
<feature type="domain" description="DUF418" evidence="2">
    <location>
        <begin position="257"/>
        <end position="407"/>
    </location>
</feature>
<feature type="transmembrane region" description="Helical" evidence="1">
    <location>
        <begin position="62"/>
        <end position="86"/>
    </location>
</feature>
<evidence type="ECO:0000259" key="2">
    <source>
        <dbReference type="Pfam" id="PF04235"/>
    </source>
</evidence>
<keyword evidence="1" id="KW-0812">Transmembrane</keyword>
<feature type="transmembrane region" description="Helical" evidence="1">
    <location>
        <begin position="343"/>
        <end position="361"/>
    </location>
</feature>
<feature type="transmembrane region" description="Helical" evidence="1">
    <location>
        <begin position="367"/>
        <end position="389"/>
    </location>
</feature>
<feature type="transmembrane region" description="Helical" evidence="1">
    <location>
        <begin position="300"/>
        <end position="322"/>
    </location>
</feature>
<accession>A0ABW5T962</accession>
<keyword evidence="1" id="KW-1133">Transmembrane helix</keyword>
<dbReference type="Proteomes" id="UP001597476">
    <property type="component" value="Unassembled WGS sequence"/>
</dbReference>
<dbReference type="InterPro" id="IPR052529">
    <property type="entry name" value="Bact_Transport_Assoc"/>
</dbReference>
<proteinExistence type="predicted"/>
<protein>
    <submittedName>
        <fullName evidence="3">DUF418 domain-containing protein</fullName>
    </submittedName>
</protein>
<evidence type="ECO:0000313" key="3">
    <source>
        <dbReference type="EMBL" id="MFD2725702.1"/>
    </source>
</evidence>
<organism evidence="3 4">
    <name type="scientific">Hyunsoonleella rubra</name>
    <dbReference type="NCBI Taxonomy" id="1737062"/>
    <lineage>
        <taxon>Bacteria</taxon>
        <taxon>Pseudomonadati</taxon>
        <taxon>Bacteroidota</taxon>
        <taxon>Flavobacteriia</taxon>
        <taxon>Flavobacteriales</taxon>
        <taxon>Flavobacteriaceae</taxon>
    </lineage>
</organism>
<dbReference type="PANTHER" id="PTHR30590:SF2">
    <property type="entry name" value="INNER MEMBRANE PROTEIN"/>
    <property type="match status" value="1"/>
</dbReference>
<feature type="transmembrane region" description="Helical" evidence="1">
    <location>
        <begin position="267"/>
        <end position="288"/>
    </location>
</feature>
<gene>
    <name evidence="3" type="ORF">ACFSR8_05710</name>
</gene>
<comment type="caution">
    <text evidence="3">The sequence shown here is derived from an EMBL/GenBank/DDBJ whole genome shotgun (WGS) entry which is preliminary data.</text>
</comment>
<dbReference type="RefSeq" id="WP_380289943.1">
    <property type="nucleotide sequence ID" value="NZ_JBHULY010000011.1"/>
</dbReference>